<dbReference type="Proteomes" id="UP001254813">
    <property type="component" value="Unassembled WGS sequence"/>
</dbReference>
<protein>
    <submittedName>
        <fullName evidence="3">SDR family oxidoreductase</fullName>
    </submittedName>
</protein>
<reference evidence="3 4" key="1">
    <citation type="submission" date="2022-06" db="EMBL/GenBank/DDBJ databases">
        <title>Halogeometricum sp. a new haloarchaeum isolate from saline soil.</title>
        <authorList>
            <person name="Strakova D."/>
            <person name="Galisteo C."/>
            <person name="Sanchez-Porro C."/>
            <person name="Ventosa A."/>
        </authorList>
    </citation>
    <scope>NUCLEOTIDE SEQUENCE [LARGE SCALE GENOMIC DNA]</scope>
    <source>
        <strain evidence="4">S3BR25-2</strain>
    </source>
</reference>
<dbReference type="NCBIfam" id="NF005559">
    <property type="entry name" value="PRK07231.1"/>
    <property type="match status" value="1"/>
</dbReference>
<evidence type="ECO:0000256" key="2">
    <source>
        <dbReference type="RuleBase" id="RU000363"/>
    </source>
</evidence>
<dbReference type="SUPFAM" id="SSF51735">
    <property type="entry name" value="NAD(P)-binding Rossmann-fold domains"/>
    <property type="match status" value="1"/>
</dbReference>
<comment type="similarity">
    <text evidence="1 2">Belongs to the short-chain dehydrogenases/reductases (SDR) family.</text>
</comment>
<dbReference type="InterPro" id="IPR036291">
    <property type="entry name" value="NAD(P)-bd_dom_sf"/>
</dbReference>
<sequence>MDLAIDDRVAIVTGGSKGIGKAIAETFAAEGADVCICARGEDELEGAAAEMDGDVLTAQVDVTDPDDVEELVEETVEEFGGIDVLVNNAGTTGSFEKLDAVPEEEWRTVIDTNLFGTMRVTKAALPYLKEGDGGSVVNVASDAGLMPHDKMPQYNASKAAIINLTQNLSKAYLGEGVRVNAVAPTTTRTPLVQAMFEEIADERDISVEEAERAFLEEEKPALQFDRVAEPEEVAPVVAFLVSDLASYVSGSTYRVDGGGVPTIDV</sequence>
<dbReference type="CDD" id="cd05233">
    <property type="entry name" value="SDR_c"/>
    <property type="match status" value="1"/>
</dbReference>
<dbReference type="PRINTS" id="PR00081">
    <property type="entry name" value="GDHRDH"/>
</dbReference>
<keyword evidence="4" id="KW-1185">Reference proteome</keyword>
<dbReference type="PANTHER" id="PTHR42760">
    <property type="entry name" value="SHORT-CHAIN DEHYDROGENASES/REDUCTASES FAMILY MEMBER"/>
    <property type="match status" value="1"/>
</dbReference>
<dbReference type="EMBL" id="JAMQOQ010000002">
    <property type="protein sequence ID" value="MDS0294072.1"/>
    <property type="molecule type" value="Genomic_DNA"/>
</dbReference>
<dbReference type="PROSITE" id="PS00061">
    <property type="entry name" value="ADH_SHORT"/>
    <property type="match status" value="1"/>
</dbReference>
<evidence type="ECO:0000256" key="1">
    <source>
        <dbReference type="ARBA" id="ARBA00006484"/>
    </source>
</evidence>
<dbReference type="Pfam" id="PF00106">
    <property type="entry name" value="adh_short"/>
    <property type="match status" value="1"/>
</dbReference>
<dbReference type="InterPro" id="IPR020904">
    <property type="entry name" value="Sc_DH/Rdtase_CS"/>
</dbReference>
<name>A0ABU2FZU9_9EURY</name>
<organism evidence="3 4">
    <name type="scientific">Halogeometricum luteum</name>
    <dbReference type="NCBI Taxonomy" id="2950537"/>
    <lineage>
        <taxon>Archaea</taxon>
        <taxon>Methanobacteriati</taxon>
        <taxon>Methanobacteriota</taxon>
        <taxon>Stenosarchaea group</taxon>
        <taxon>Halobacteria</taxon>
        <taxon>Halobacteriales</taxon>
        <taxon>Haloferacaceae</taxon>
        <taxon>Halogeometricum</taxon>
    </lineage>
</organism>
<evidence type="ECO:0000313" key="4">
    <source>
        <dbReference type="Proteomes" id="UP001254813"/>
    </source>
</evidence>
<accession>A0ABU2FZU9</accession>
<comment type="caution">
    <text evidence="3">The sequence shown here is derived from an EMBL/GenBank/DDBJ whole genome shotgun (WGS) entry which is preliminary data.</text>
</comment>
<dbReference type="Gene3D" id="3.40.50.720">
    <property type="entry name" value="NAD(P)-binding Rossmann-like Domain"/>
    <property type="match status" value="1"/>
</dbReference>
<proteinExistence type="inferred from homology"/>
<gene>
    <name evidence="3" type="ORF">NDI79_07795</name>
</gene>
<dbReference type="InterPro" id="IPR002347">
    <property type="entry name" value="SDR_fam"/>
</dbReference>
<dbReference type="RefSeq" id="WP_310927919.1">
    <property type="nucleotide sequence ID" value="NZ_JAMQOQ010000002.1"/>
</dbReference>
<evidence type="ECO:0000313" key="3">
    <source>
        <dbReference type="EMBL" id="MDS0294072.1"/>
    </source>
</evidence>
<dbReference type="PRINTS" id="PR00080">
    <property type="entry name" value="SDRFAMILY"/>
</dbReference>